<dbReference type="InterPro" id="IPR006091">
    <property type="entry name" value="Acyl-CoA_Oxase/DH_mid-dom"/>
</dbReference>
<dbReference type="InterPro" id="IPR036250">
    <property type="entry name" value="AcylCo_DH-like_C"/>
</dbReference>
<dbReference type="Gene3D" id="2.40.110.10">
    <property type="entry name" value="Butyryl-CoA Dehydrogenase, subunit A, domain 2"/>
    <property type="match status" value="1"/>
</dbReference>
<dbReference type="Pfam" id="PF02770">
    <property type="entry name" value="Acyl-CoA_dh_M"/>
    <property type="match status" value="1"/>
</dbReference>
<dbReference type="PANTHER" id="PTHR48083">
    <property type="entry name" value="MEDIUM-CHAIN SPECIFIC ACYL-COA DEHYDROGENASE, MITOCHONDRIAL-RELATED"/>
    <property type="match status" value="1"/>
</dbReference>
<accession>A0ABY5ZBT0</accession>
<evidence type="ECO:0000313" key="13">
    <source>
        <dbReference type="Proteomes" id="UP001058271"/>
    </source>
</evidence>
<dbReference type="Pfam" id="PF00441">
    <property type="entry name" value="Acyl-CoA_dh_1"/>
    <property type="match status" value="1"/>
</dbReference>
<keyword evidence="5 9" id="KW-0560">Oxidoreductase</keyword>
<keyword evidence="4 9" id="KW-0274">FAD</keyword>
<sequence>MAEPTPARAVWAKLGRSGAISGLYPDGRPAPDPARLGALLAALDGRHPLGVVLAVCVQAATALPLLREHRGDGPIAAARRSAERGESMLALAVTDAGASGSDLMAATTTARISGDEVVLDGVKSWITNARTADHAVVLARHRPQPHFTSFVLVLVPTALPGVKAESAGGDLFAGAGVGHLHLDGVTVGRDHVIGSPGRGLPLFARHVATERLAGAQWATAIARRVLADTHRRLVARGLWANDAVRARLAWALVDLRRIEATAAAHDAGGRDALLSSMLLKAATAQSLERVLGECVQLQGADAFGDGGPARLRTEAAMFGIAGGASGAMLAGIADHAADLLGGPR</sequence>
<evidence type="ECO:0000256" key="1">
    <source>
        <dbReference type="ARBA" id="ARBA00005102"/>
    </source>
</evidence>
<feature type="domain" description="Acyl-CoA oxidase/dehydrogenase middle" evidence="11">
    <location>
        <begin position="90"/>
        <end position="168"/>
    </location>
</feature>
<evidence type="ECO:0000259" key="11">
    <source>
        <dbReference type="Pfam" id="PF02770"/>
    </source>
</evidence>
<dbReference type="PANTHER" id="PTHR48083:SF20">
    <property type="entry name" value="LONG-CHAIN SPECIFIC ACYL-COA DEHYDROGENASE, MITOCHONDRIAL"/>
    <property type="match status" value="1"/>
</dbReference>
<dbReference type="SUPFAM" id="SSF56645">
    <property type="entry name" value="Acyl-CoA dehydrogenase NM domain-like"/>
    <property type="match status" value="1"/>
</dbReference>
<evidence type="ECO:0000256" key="5">
    <source>
        <dbReference type="ARBA" id="ARBA00023002"/>
    </source>
</evidence>
<evidence type="ECO:0000256" key="3">
    <source>
        <dbReference type="ARBA" id="ARBA00022630"/>
    </source>
</evidence>
<evidence type="ECO:0000259" key="10">
    <source>
        <dbReference type="Pfam" id="PF00441"/>
    </source>
</evidence>
<dbReference type="SUPFAM" id="SSF47203">
    <property type="entry name" value="Acyl-CoA dehydrogenase C-terminal domain-like"/>
    <property type="match status" value="1"/>
</dbReference>
<dbReference type="CDD" id="cd00567">
    <property type="entry name" value="ACAD"/>
    <property type="match status" value="1"/>
</dbReference>
<organism evidence="12 13">
    <name type="scientific">Dactylosporangium roseum</name>
    <dbReference type="NCBI Taxonomy" id="47989"/>
    <lineage>
        <taxon>Bacteria</taxon>
        <taxon>Bacillati</taxon>
        <taxon>Actinomycetota</taxon>
        <taxon>Actinomycetes</taxon>
        <taxon>Micromonosporales</taxon>
        <taxon>Micromonosporaceae</taxon>
        <taxon>Dactylosporangium</taxon>
    </lineage>
</organism>
<dbReference type="InterPro" id="IPR046373">
    <property type="entry name" value="Acyl-CoA_Oxase/DH_mid-dom_sf"/>
</dbReference>
<evidence type="ECO:0000256" key="8">
    <source>
        <dbReference type="ARBA" id="ARBA00042660"/>
    </source>
</evidence>
<comment type="function">
    <text evidence="6">Catalyzes the dehydrogenation at the alpha-beta position of ACP-bound acyl chains. This results in the introduction of a double bond in the lipidic chain, which is further transferred to the epsilon-amino group of lysine residue in the mycobactin core by MbtK.</text>
</comment>
<feature type="domain" description="Acyl-CoA dehydrogenase/oxidase C-terminal" evidence="10">
    <location>
        <begin position="197"/>
        <end position="335"/>
    </location>
</feature>
<dbReference type="InterPro" id="IPR050741">
    <property type="entry name" value="Acyl-CoA_dehydrogenase"/>
</dbReference>
<comment type="pathway">
    <text evidence="1">Siderophore biosynthesis; mycobactin biosynthesis.</text>
</comment>
<keyword evidence="13" id="KW-1185">Reference proteome</keyword>
<dbReference type="Gene3D" id="1.20.140.10">
    <property type="entry name" value="Butyryl-CoA Dehydrogenase, subunit A, domain 3"/>
    <property type="match status" value="1"/>
</dbReference>
<evidence type="ECO:0000256" key="6">
    <source>
        <dbReference type="ARBA" id="ARBA00037085"/>
    </source>
</evidence>
<dbReference type="Proteomes" id="UP001058271">
    <property type="component" value="Chromosome"/>
</dbReference>
<reference evidence="12" key="1">
    <citation type="submission" date="2021-04" db="EMBL/GenBank/DDBJ databases">
        <title>Biosynthetic gene clusters of Dactylosporangioum roseum.</title>
        <authorList>
            <person name="Hartkoorn R.C."/>
            <person name="Beaudoing E."/>
            <person name="Hot D."/>
            <person name="Moureu S."/>
        </authorList>
    </citation>
    <scope>NUCLEOTIDE SEQUENCE</scope>
    <source>
        <strain evidence="12">NRRL B-16295</strain>
    </source>
</reference>
<protein>
    <recommendedName>
        <fullName evidence="7">Acyl-[acyl-carrier-protein] dehydrogenase MbtN</fullName>
    </recommendedName>
    <alternativeName>
        <fullName evidence="8">Mycobactin synthase protein N</fullName>
    </alternativeName>
</protein>
<dbReference type="EMBL" id="CP073721">
    <property type="protein sequence ID" value="UWZ39580.1"/>
    <property type="molecule type" value="Genomic_DNA"/>
</dbReference>
<proteinExistence type="inferred from homology"/>
<dbReference type="RefSeq" id="WP_260728998.1">
    <property type="nucleotide sequence ID" value="NZ_BAAABS010000003.1"/>
</dbReference>
<evidence type="ECO:0000256" key="7">
    <source>
        <dbReference type="ARBA" id="ARBA00040394"/>
    </source>
</evidence>
<evidence type="ECO:0000313" key="12">
    <source>
        <dbReference type="EMBL" id="UWZ39580.1"/>
    </source>
</evidence>
<dbReference type="InterPro" id="IPR009075">
    <property type="entry name" value="AcylCo_DH/oxidase_C"/>
</dbReference>
<gene>
    <name evidence="12" type="ORF">Drose_15930</name>
</gene>
<dbReference type="InterPro" id="IPR009100">
    <property type="entry name" value="AcylCoA_DH/oxidase_NM_dom_sf"/>
</dbReference>
<evidence type="ECO:0000256" key="4">
    <source>
        <dbReference type="ARBA" id="ARBA00022827"/>
    </source>
</evidence>
<comment type="similarity">
    <text evidence="2 9">Belongs to the acyl-CoA dehydrogenase family.</text>
</comment>
<name>A0ABY5ZBT0_9ACTN</name>
<evidence type="ECO:0000256" key="9">
    <source>
        <dbReference type="RuleBase" id="RU362125"/>
    </source>
</evidence>
<keyword evidence="3 9" id="KW-0285">Flavoprotein</keyword>
<comment type="cofactor">
    <cofactor evidence="9">
        <name>FAD</name>
        <dbReference type="ChEBI" id="CHEBI:57692"/>
    </cofactor>
</comment>
<evidence type="ECO:0000256" key="2">
    <source>
        <dbReference type="ARBA" id="ARBA00009347"/>
    </source>
</evidence>